<dbReference type="PANTHER" id="PTHR38471">
    <property type="entry name" value="FOUR HELIX BUNDLE PROTEIN"/>
    <property type="match status" value="1"/>
</dbReference>
<dbReference type="GO" id="GO:0005840">
    <property type="term" value="C:ribosome"/>
    <property type="evidence" value="ECO:0007669"/>
    <property type="project" value="UniProtKB-KW"/>
</dbReference>
<dbReference type="AlphaFoldDB" id="D7CW31"/>
<keyword evidence="1" id="KW-0689">Ribosomal protein</keyword>
<dbReference type="KEGG" id="tra:Trad_1169"/>
<gene>
    <name evidence="1" type="ordered locus">Trad_1169</name>
</gene>
<evidence type="ECO:0000313" key="1">
    <source>
        <dbReference type="EMBL" id="ADI14294.1"/>
    </source>
</evidence>
<dbReference type="Proteomes" id="UP000000379">
    <property type="component" value="Chromosome"/>
</dbReference>
<proteinExistence type="predicted"/>
<dbReference type="Gene3D" id="1.20.1440.60">
    <property type="entry name" value="23S rRNA-intervening sequence"/>
    <property type="match status" value="1"/>
</dbReference>
<dbReference type="InterPro" id="IPR012657">
    <property type="entry name" value="23S_rRNA-intervening_sequence"/>
</dbReference>
<protein>
    <submittedName>
        <fullName evidence="1">S23 ribosomal protein</fullName>
    </submittedName>
</protein>
<dbReference type="STRING" id="649638.Trad_1169"/>
<reference evidence="2" key="1">
    <citation type="submission" date="2010-05" db="EMBL/GenBank/DDBJ databases">
        <title>The complete genome of Truepera radiovictris DSM 17093.</title>
        <authorList>
            <consortium name="US DOE Joint Genome Institute (JGI-PGF)"/>
            <person name="Lucas S."/>
            <person name="Copeland A."/>
            <person name="Lapidus A."/>
            <person name="Glavina del Rio T."/>
            <person name="Dalin E."/>
            <person name="Tice H."/>
            <person name="Bruce D."/>
            <person name="Goodwin L."/>
            <person name="Pitluck S."/>
            <person name="Kyrpides N."/>
            <person name="Mavromatis K."/>
            <person name="Ovchinnikova G."/>
            <person name="Munk A.C."/>
            <person name="Detter J.C."/>
            <person name="Han C."/>
            <person name="Tapia R."/>
            <person name="Land M."/>
            <person name="Hauser L."/>
            <person name="Markowitz V."/>
            <person name="Cheng J.-F."/>
            <person name="Hugenholtz P."/>
            <person name="Woyke T."/>
            <person name="Wu D."/>
            <person name="Tindall B."/>
            <person name="Pomrenke H.G."/>
            <person name="Brambilla E."/>
            <person name="Klenk H.-P."/>
            <person name="Eisen J.A."/>
        </authorList>
    </citation>
    <scope>NUCLEOTIDE SEQUENCE [LARGE SCALE GENOMIC DNA]</scope>
    <source>
        <strain evidence="2">DSM 17093 / CIP 108686 / LMG 22925 / RQ-24</strain>
    </source>
</reference>
<dbReference type="RefSeq" id="WP_013177665.1">
    <property type="nucleotide sequence ID" value="NC_014221.1"/>
</dbReference>
<dbReference type="CDD" id="cd16377">
    <property type="entry name" value="23S_rRNA_IVP_like"/>
    <property type="match status" value="1"/>
</dbReference>
<accession>D7CW31</accession>
<sequence>MRQPAKVFTDLLVWQKAHRSVLEVYAYTRGFPRHERSGLAGQFRRAAVSVPANIAEGFRRRGKADKARFYNIAQGSLEECRYYLILAHDLGYGETHELMSLLSEVSRLLDSFTRTLLTPDS</sequence>
<evidence type="ECO:0000313" key="2">
    <source>
        <dbReference type="Proteomes" id="UP000000379"/>
    </source>
</evidence>
<reference evidence="1 2" key="2">
    <citation type="journal article" date="2011" name="Stand. Genomic Sci.">
        <title>Complete genome sequence of Truepera radiovictrix type strain (RQ-24).</title>
        <authorList>
            <person name="Ivanova N."/>
            <person name="Rohde C."/>
            <person name="Munk C."/>
            <person name="Nolan M."/>
            <person name="Lucas S."/>
            <person name="Del Rio T.G."/>
            <person name="Tice H."/>
            <person name="Deshpande S."/>
            <person name="Cheng J.F."/>
            <person name="Tapia R."/>
            <person name="Han C."/>
            <person name="Goodwin L."/>
            <person name="Pitluck S."/>
            <person name="Liolios K."/>
            <person name="Mavromatis K."/>
            <person name="Mikhailova N."/>
            <person name="Pati A."/>
            <person name="Chen A."/>
            <person name="Palaniappan K."/>
            <person name="Land M."/>
            <person name="Hauser L."/>
            <person name="Chang Y.J."/>
            <person name="Jeffries C.D."/>
            <person name="Brambilla E."/>
            <person name="Rohde M."/>
            <person name="Goker M."/>
            <person name="Tindall B.J."/>
            <person name="Woyke T."/>
            <person name="Bristow J."/>
            <person name="Eisen J.A."/>
            <person name="Markowitz V."/>
            <person name="Hugenholtz P."/>
            <person name="Kyrpides N.C."/>
            <person name="Klenk H.P."/>
            <person name="Lapidus A."/>
        </authorList>
    </citation>
    <scope>NUCLEOTIDE SEQUENCE [LARGE SCALE GENOMIC DNA]</scope>
    <source>
        <strain evidence="2">DSM 17093 / CIP 108686 / LMG 22925 / RQ-24</strain>
    </source>
</reference>
<dbReference type="EMBL" id="CP002049">
    <property type="protein sequence ID" value="ADI14294.1"/>
    <property type="molecule type" value="Genomic_DNA"/>
</dbReference>
<dbReference type="OrthoDB" id="160990at2"/>
<dbReference type="InterPro" id="IPR036583">
    <property type="entry name" value="23S_rRNA_IVS_sf"/>
</dbReference>
<dbReference type="PANTHER" id="PTHR38471:SF2">
    <property type="entry name" value="FOUR HELIX BUNDLE PROTEIN"/>
    <property type="match status" value="1"/>
</dbReference>
<dbReference type="SUPFAM" id="SSF158446">
    <property type="entry name" value="IVS-encoded protein-like"/>
    <property type="match status" value="1"/>
</dbReference>
<organism evidence="1 2">
    <name type="scientific">Truepera radiovictrix (strain DSM 17093 / CIP 108686 / LMG 22925 / RQ-24)</name>
    <dbReference type="NCBI Taxonomy" id="649638"/>
    <lineage>
        <taxon>Bacteria</taxon>
        <taxon>Thermotogati</taxon>
        <taxon>Deinococcota</taxon>
        <taxon>Deinococci</taxon>
        <taxon>Trueperales</taxon>
        <taxon>Trueperaceae</taxon>
        <taxon>Truepera</taxon>
    </lineage>
</organism>
<dbReference type="NCBIfam" id="TIGR02436">
    <property type="entry name" value="four helix bundle protein"/>
    <property type="match status" value="1"/>
</dbReference>
<dbReference type="HOGENOM" id="CLU_129874_0_0_0"/>
<dbReference type="eggNOG" id="ENOG5032YWC">
    <property type="taxonomic scope" value="Bacteria"/>
</dbReference>
<keyword evidence="2" id="KW-1185">Reference proteome</keyword>
<keyword evidence="1" id="KW-0687">Ribonucleoprotein</keyword>
<dbReference type="Pfam" id="PF05635">
    <property type="entry name" value="23S_rRNA_IVP"/>
    <property type="match status" value="1"/>
</dbReference>
<name>D7CW31_TRURR</name>